<dbReference type="InterPro" id="IPR016125">
    <property type="entry name" value="Peptidase_C15-like"/>
</dbReference>
<dbReference type="Proteomes" id="UP000011713">
    <property type="component" value="Unassembled WGS sequence"/>
</dbReference>
<dbReference type="PANTHER" id="PTHR23402">
    <property type="entry name" value="PROTEASE FAMILY C15 PYROGLUTAMYL-PEPTIDASE I-RELATED"/>
    <property type="match status" value="1"/>
</dbReference>
<reference evidence="7" key="1">
    <citation type="journal article" date="2010" name="Science">
        <title>Signatures of adaptation to obligate biotrophy in the Hyaloperonospora arabidopsidis genome.</title>
        <authorList>
            <person name="Baxter L."/>
            <person name="Tripathy S."/>
            <person name="Ishaque N."/>
            <person name="Boot N."/>
            <person name="Cabral A."/>
            <person name="Kemen E."/>
            <person name="Thines M."/>
            <person name="Ah-Fong A."/>
            <person name="Anderson R."/>
            <person name="Badejoko W."/>
            <person name="Bittner-Eddy P."/>
            <person name="Boore J.L."/>
            <person name="Chibucos M.C."/>
            <person name="Coates M."/>
            <person name="Dehal P."/>
            <person name="Delehaunty K."/>
            <person name="Dong S."/>
            <person name="Downton P."/>
            <person name="Dumas B."/>
            <person name="Fabro G."/>
            <person name="Fronick C."/>
            <person name="Fuerstenberg S.I."/>
            <person name="Fulton L."/>
            <person name="Gaulin E."/>
            <person name="Govers F."/>
            <person name="Hughes L."/>
            <person name="Humphray S."/>
            <person name="Jiang R.H."/>
            <person name="Judelson H."/>
            <person name="Kamoun S."/>
            <person name="Kyung K."/>
            <person name="Meijer H."/>
            <person name="Minx P."/>
            <person name="Morris P."/>
            <person name="Nelson J."/>
            <person name="Phuntumart V."/>
            <person name="Qutob D."/>
            <person name="Rehmany A."/>
            <person name="Rougon-Cardoso A."/>
            <person name="Ryden P."/>
            <person name="Torto-Alalibo T."/>
            <person name="Studholme D."/>
            <person name="Wang Y."/>
            <person name="Win J."/>
            <person name="Wood J."/>
            <person name="Clifton S.W."/>
            <person name="Rogers J."/>
            <person name="Van den Ackerveken G."/>
            <person name="Jones J.D."/>
            <person name="McDowell J.M."/>
            <person name="Beynon J."/>
            <person name="Tyler B.M."/>
        </authorList>
    </citation>
    <scope>NUCLEOTIDE SEQUENCE [LARGE SCALE GENOMIC DNA]</scope>
    <source>
        <strain evidence="7">Emoy2</strain>
    </source>
</reference>
<evidence type="ECO:0000256" key="2">
    <source>
        <dbReference type="ARBA" id="ARBA00022490"/>
    </source>
</evidence>
<accession>M4B1S3</accession>
<dbReference type="SUPFAM" id="SSF53182">
    <property type="entry name" value="Pyrrolidone carboxyl peptidase (pyroglutamate aminopeptidase)"/>
    <property type="match status" value="1"/>
</dbReference>
<keyword evidence="7" id="KW-1185">Reference proteome</keyword>
<protein>
    <submittedName>
        <fullName evidence="6">Uncharacterized protein</fullName>
    </submittedName>
</protein>
<keyword evidence="3" id="KW-0645">Protease</keyword>
<dbReference type="VEuPathDB" id="FungiDB:HpaG800220"/>
<comment type="similarity">
    <text evidence="1">Belongs to the peptidase C15 family.</text>
</comment>
<dbReference type="EMBL" id="JH597776">
    <property type="status" value="NOT_ANNOTATED_CDS"/>
    <property type="molecule type" value="Genomic_DNA"/>
</dbReference>
<dbReference type="InterPro" id="IPR036440">
    <property type="entry name" value="Peptidase_C15-like_sf"/>
</dbReference>
<proteinExistence type="inferred from homology"/>
<keyword evidence="2" id="KW-0963">Cytoplasm</keyword>
<dbReference type="InParanoid" id="M4B1S3"/>
<dbReference type="PANTHER" id="PTHR23402:SF1">
    <property type="entry name" value="PYROGLUTAMYL-PEPTIDASE I"/>
    <property type="match status" value="1"/>
</dbReference>
<dbReference type="HOGENOM" id="CLU_070714_0_0_1"/>
<dbReference type="GO" id="GO:0016920">
    <property type="term" value="F:pyroglutamyl-peptidase activity"/>
    <property type="evidence" value="ECO:0007669"/>
    <property type="project" value="InterPro"/>
</dbReference>
<dbReference type="GO" id="GO:0006508">
    <property type="term" value="P:proteolysis"/>
    <property type="evidence" value="ECO:0007669"/>
    <property type="project" value="UniProtKB-KW"/>
</dbReference>
<evidence type="ECO:0000256" key="4">
    <source>
        <dbReference type="ARBA" id="ARBA00022801"/>
    </source>
</evidence>
<evidence type="ECO:0000313" key="7">
    <source>
        <dbReference type="Proteomes" id="UP000011713"/>
    </source>
</evidence>
<dbReference type="OMA" id="PGRFVCN"/>
<organism evidence="6 7">
    <name type="scientific">Hyaloperonospora arabidopsidis (strain Emoy2)</name>
    <name type="common">Downy mildew agent</name>
    <name type="synonym">Peronospora arabidopsidis</name>
    <dbReference type="NCBI Taxonomy" id="559515"/>
    <lineage>
        <taxon>Eukaryota</taxon>
        <taxon>Sar</taxon>
        <taxon>Stramenopiles</taxon>
        <taxon>Oomycota</taxon>
        <taxon>Peronosporomycetes</taxon>
        <taxon>Peronosporales</taxon>
        <taxon>Peronosporaceae</taxon>
        <taxon>Hyaloperonospora</taxon>
    </lineage>
</organism>
<dbReference type="Pfam" id="PF01470">
    <property type="entry name" value="Peptidase_C15"/>
    <property type="match status" value="1"/>
</dbReference>
<evidence type="ECO:0000313" key="6">
    <source>
        <dbReference type="EnsemblProtists" id="HpaP800220"/>
    </source>
</evidence>
<evidence type="ECO:0000256" key="3">
    <source>
        <dbReference type="ARBA" id="ARBA00022670"/>
    </source>
</evidence>
<sequence length="209" mass="23047">MATMPTLDNSNTLASKPQSHEIIFRHDVMGDTTTAVAAPSLKQRDVYVTGFGKFGDMLENPTTLLAEKLGGHPKVTETHVLEVSAAGISVTCLSERGRPCVFLHFGVSATACTLLLEQVGYNVADFRIPDERGHVAKNEVIHEGEPANMTTKVCLDEMLVILQDVDARVAISTDPGRYVCNYVYYRSLVWANRQTVKHHLDSTCKHMCQ</sequence>
<dbReference type="eggNOG" id="KOG4755">
    <property type="taxonomic scope" value="Eukaryota"/>
</dbReference>
<keyword evidence="5" id="KW-0788">Thiol protease</keyword>
<dbReference type="AlphaFoldDB" id="M4B1S3"/>
<evidence type="ECO:0000256" key="5">
    <source>
        <dbReference type="ARBA" id="ARBA00022807"/>
    </source>
</evidence>
<evidence type="ECO:0000256" key="1">
    <source>
        <dbReference type="ARBA" id="ARBA00006641"/>
    </source>
</evidence>
<dbReference type="PRINTS" id="PR00706">
    <property type="entry name" value="PYROGLUPTASE"/>
</dbReference>
<keyword evidence="4" id="KW-0378">Hydrolase</keyword>
<name>M4B1S3_HYAAE</name>
<dbReference type="EnsemblProtists" id="HpaT800220">
    <property type="protein sequence ID" value="HpaP800220"/>
    <property type="gene ID" value="HpaG800220"/>
</dbReference>
<dbReference type="GO" id="GO:0005829">
    <property type="term" value="C:cytosol"/>
    <property type="evidence" value="ECO:0007669"/>
    <property type="project" value="InterPro"/>
</dbReference>
<dbReference type="Gene3D" id="3.40.630.20">
    <property type="entry name" value="Peptidase C15, pyroglutamyl peptidase I-like"/>
    <property type="match status" value="1"/>
</dbReference>
<reference evidence="6" key="2">
    <citation type="submission" date="2015-06" db="UniProtKB">
        <authorList>
            <consortium name="EnsemblProtists"/>
        </authorList>
    </citation>
    <scope>IDENTIFICATION</scope>
    <source>
        <strain evidence="6">Emoy2</strain>
    </source>
</reference>
<dbReference type="InterPro" id="IPR000816">
    <property type="entry name" value="Peptidase_C15"/>
</dbReference>